<keyword evidence="2" id="KW-0472">Membrane</keyword>
<gene>
    <name evidence="3" type="ORF">SOIL9_64700</name>
</gene>
<dbReference type="Proteomes" id="UP000464178">
    <property type="component" value="Chromosome"/>
</dbReference>
<dbReference type="InterPro" id="IPR050739">
    <property type="entry name" value="MFP"/>
</dbReference>
<evidence type="ECO:0000313" key="3">
    <source>
        <dbReference type="EMBL" id="VTR91244.1"/>
    </source>
</evidence>
<accession>A0A6P2CU73</accession>
<dbReference type="Gene3D" id="1.10.287.470">
    <property type="entry name" value="Helix hairpin bin"/>
    <property type="match status" value="1"/>
</dbReference>
<organism evidence="3 4">
    <name type="scientific">Gemmata massiliana</name>
    <dbReference type="NCBI Taxonomy" id="1210884"/>
    <lineage>
        <taxon>Bacteria</taxon>
        <taxon>Pseudomonadati</taxon>
        <taxon>Planctomycetota</taxon>
        <taxon>Planctomycetia</taxon>
        <taxon>Gemmatales</taxon>
        <taxon>Gemmataceae</taxon>
        <taxon>Gemmata</taxon>
    </lineage>
</organism>
<keyword evidence="2" id="KW-1133">Transmembrane helix</keyword>
<protein>
    <recommendedName>
        <fullName evidence="5">Membrane fusion protein biotin-lipoyl like domain-containing protein</fullName>
    </recommendedName>
</protein>
<proteinExistence type="predicted"/>
<feature type="transmembrane region" description="Helical" evidence="2">
    <location>
        <begin position="7"/>
        <end position="25"/>
    </location>
</feature>
<feature type="compositionally biased region" description="Basic and acidic residues" evidence="1">
    <location>
        <begin position="168"/>
        <end position="179"/>
    </location>
</feature>
<keyword evidence="4" id="KW-1185">Reference proteome</keyword>
<dbReference type="KEGG" id="gms:SOIL9_64700"/>
<evidence type="ECO:0008006" key="5">
    <source>
        <dbReference type="Google" id="ProtNLM"/>
    </source>
</evidence>
<evidence type="ECO:0000256" key="2">
    <source>
        <dbReference type="SAM" id="Phobius"/>
    </source>
</evidence>
<dbReference type="PANTHER" id="PTHR30386">
    <property type="entry name" value="MEMBRANE FUSION SUBUNIT OF EMRAB-TOLC MULTIDRUG EFFLUX PUMP"/>
    <property type="match status" value="1"/>
</dbReference>
<sequence>MIVIITLAYFALIWLVYFRLKVLSFNLANKIGVALAGVIIVFGLLLATNYSHPHSSDVRVFRYVVPISTYLPKPAQVVEVAVRPNTPLKKGDVLFRVDARPYEYEVRRLEAALVAANTDLPKLEADLKIAQAAVATAEATLENARKDFDRQEQLRATGSTSESNYLDAKTRFDNSTSARREALARRDRAQLALESKVGGEFTAVAEVRQQLATARLNLEQTTVTAPDDGFVTDLAIRPGLMVAPATPAMVFVSTAQRGTVVATYSQHPLQNIAPGSRAEVIFAMYPGRVFKAEVETVISITGQGQITPTGDLPEVVQPQPRGRFAVRLKLSDEDMALLPGGAGGSAVIYTHTLRPLGAIQKMGIRMEGYLNYITGF</sequence>
<dbReference type="Gene3D" id="2.40.30.170">
    <property type="match status" value="1"/>
</dbReference>
<dbReference type="AlphaFoldDB" id="A0A6P2CU73"/>
<dbReference type="EMBL" id="LR593886">
    <property type="protein sequence ID" value="VTR91244.1"/>
    <property type="molecule type" value="Genomic_DNA"/>
</dbReference>
<feature type="compositionally biased region" description="Polar residues" evidence="1">
    <location>
        <begin position="154"/>
        <end position="164"/>
    </location>
</feature>
<dbReference type="SUPFAM" id="SSF111369">
    <property type="entry name" value="HlyD-like secretion proteins"/>
    <property type="match status" value="1"/>
</dbReference>
<evidence type="ECO:0000313" key="4">
    <source>
        <dbReference type="Proteomes" id="UP000464178"/>
    </source>
</evidence>
<evidence type="ECO:0000256" key="1">
    <source>
        <dbReference type="SAM" id="MobiDB-lite"/>
    </source>
</evidence>
<name>A0A6P2CU73_9BACT</name>
<keyword evidence="2" id="KW-0812">Transmembrane</keyword>
<reference evidence="3 4" key="1">
    <citation type="submission" date="2019-05" db="EMBL/GenBank/DDBJ databases">
        <authorList>
            <consortium name="Science for Life Laboratories"/>
        </authorList>
    </citation>
    <scope>NUCLEOTIDE SEQUENCE [LARGE SCALE GENOMIC DNA]</scope>
    <source>
        <strain evidence="3">Soil9</strain>
    </source>
</reference>
<feature type="transmembrane region" description="Helical" evidence="2">
    <location>
        <begin position="31"/>
        <end position="50"/>
    </location>
</feature>
<dbReference type="RefSeq" id="WP_162666268.1">
    <property type="nucleotide sequence ID" value="NZ_LR593886.1"/>
</dbReference>
<feature type="region of interest" description="Disordered" evidence="1">
    <location>
        <begin position="148"/>
        <end position="179"/>
    </location>
</feature>
<dbReference type="PANTHER" id="PTHR30386:SF18">
    <property type="entry name" value="INNER MEMBRANE PROTEIN YIAV-RELATED"/>
    <property type="match status" value="1"/>
</dbReference>